<dbReference type="STRING" id="258515.SAMN05192585_12119"/>
<reference evidence="1 2" key="1">
    <citation type="submission" date="2016-10" db="EMBL/GenBank/DDBJ databases">
        <authorList>
            <person name="de Groot N.N."/>
        </authorList>
    </citation>
    <scope>NUCLEOTIDE SEQUENCE [LARGE SCALE GENOMIC DNA]</scope>
    <source>
        <strain evidence="1 2">CGMCC 1.5012</strain>
    </source>
</reference>
<dbReference type="EMBL" id="FNID01000021">
    <property type="protein sequence ID" value="SDN50969.1"/>
    <property type="molecule type" value="Genomic_DNA"/>
</dbReference>
<keyword evidence="2" id="KW-1185">Reference proteome</keyword>
<dbReference type="Pfam" id="PF14286">
    <property type="entry name" value="DHHW"/>
    <property type="match status" value="1"/>
</dbReference>
<evidence type="ECO:0000313" key="2">
    <source>
        <dbReference type="Proteomes" id="UP000199182"/>
    </source>
</evidence>
<accession>A0A1H0BZD3</accession>
<evidence type="ECO:0000313" key="1">
    <source>
        <dbReference type="EMBL" id="SDN50969.1"/>
    </source>
</evidence>
<proteinExistence type="predicted"/>
<dbReference type="OrthoDB" id="175771at2"/>
<organism evidence="1 2">
    <name type="scientific">Acetanaerobacterium elongatum</name>
    <dbReference type="NCBI Taxonomy" id="258515"/>
    <lineage>
        <taxon>Bacteria</taxon>
        <taxon>Bacillati</taxon>
        <taxon>Bacillota</taxon>
        <taxon>Clostridia</taxon>
        <taxon>Eubacteriales</taxon>
        <taxon>Oscillospiraceae</taxon>
        <taxon>Acetanaerobacterium</taxon>
    </lineage>
</organism>
<dbReference type="Proteomes" id="UP000199182">
    <property type="component" value="Unassembled WGS sequence"/>
</dbReference>
<name>A0A1H0BZD3_9FIRM</name>
<dbReference type="InterPro" id="IPR025945">
    <property type="entry name" value="DHHW"/>
</dbReference>
<dbReference type="AlphaFoldDB" id="A0A1H0BZD3"/>
<protein>
    <submittedName>
        <fullName evidence="1">DHHW protein</fullName>
    </submittedName>
</protein>
<gene>
    <name evidence="1" type="ORF">SAMN05192585_12119</name>
</gene>
<sequence length="380" mass="43622">MKSKILSTVLFALILLALPVVTLLWPKTDFSQMENRMLAKAPVPSLQTIKDRSFMNGVEDYFSDHFFGRDSWVAVKGYLEYFSGKRENNKVFICGDRLIEDIPEPDMGKTQKNIDAVKKFVKKNQLPTYLMLVPTASEIYRDKLPYGYPSWDQHQYIKETVAKQLAGIANEIDIYKALYEHRSEYLYYRTDHHWTTLGACYAFGEAAGRLGLYSSGTKDYDIANISHNFYGTLYSKVGYRSIQPDIISLYSKRDAAEIAKVEVFDGKKTAEYSSLYFKDFLQQKDQYSVFLGQNQPRITITTNNTGNTNSKRILVFKDSYANSFVPFLTDYYSTITMVDLRYINESYTSLVNMSDYDQVLLLYNVDSFAQSSDISKLGVG</sequence>
<dbReference type="RefSeq" id="WP_092640844.1">
    <property type="nucleotide sequence ID" value="NZ_FNID01000021.1"/>
</dbReference>